<feature type="domain" description="DUF4140" evidence="4">
    <location>
        <begin position="35"/>
        <end position="134"/>
    </location>
</feature>
<evidence type="ECO:0000259" key="4">
    <source>
        <dbReference type="Pfam" id="PF13600"/>
    </source>
</evidence>
<keyword evidence="6" id="KW-1185">Reference proteome</keyword>
<accession>A0A4S1CH00</accession>
<dbReference type="Proteomes" id="UP000306416">
    <property type="component" value="Unassembled WGS sequence"/>
</dbReference>
<evidence type="ECO:0000313" key="5">
    <source>
        <dbReference type="EMBL" id="TGU72653.1"/>
    </source>
</evidence>
<feature type="coiled-coil region" evidence="1">
    <location>
        <begin position="96"/>
        <end position="130"/>
    </location>
</feature>
<evidence type="ECO:0000313" key="6">
    <source>
        <dbReference type="Proteomes" id="UP000306416"/>
    </source>
</evidence>
<evidence type="ECO:0000259" key="3">
    <source>
        <dbReference type="Pfam" id="PF13598"/>
    </source>
</evidence>
<feature type="signal peptide" evidence="2">
    <location>
        <begin position="1"/>
        <end position="21"/>
    </location>
</feature>
<protein>
    <submittedName>
        <fullName evidence="5">Mucoidy inhibitor MuiA family protein</fullName>
    </submittedName>
</protein>
<dbReference type="EMBL" id="SRSC01000002">
    <property type="protein sequence ID" value="TGU72653.1"/>
    <property type="molecule type" value="Genomic_DNA"/>
</dbReference>
<feature type="domain" description="DUF4139" evidence="3">
    <location>
        <begin position="227"/>
        <end position="538"/>
    </location>
</feature>
<dbReference type="Pfam" id="PF13600">
    <property type="entry name" value="DUF4140"/>
    <property type="match status" value="1"/>
</dbReference>
<feature type="chain" id="PRO_5020979446" evidence="2">
    <location>
        <begin position="22"/>
        <end position="546"/>
    </location>
</feature>
<dbReference type="InterPro" id="IPR011935">
    <property type="entry name" value="CHP02231"/>
</dbReference>
<dbReference type="InterPro" id="IPR037291">
    <property type="entry name" value="DUF4139"/>
</dbReference>
<dbReference type="PANTHER" id="PTHR31005:SF8">
    <property type="entry name" value="DUF4139 DOMAIN-CONTAINING PROTEIN"/>
    <property type="match status" value="1"/>
</dbReference>
<comment type="caution">
    <text evidence="5">The sequence shown here is derived from an EMBL/GenBank/DDBJ whole genome shotgun (WGS) entry which is preliminary data.</text>
</comment>
<evidence type="ECO:0000256" key="1">
    <source>
        <dbReference type="SAM" id="Coils"/>
    </source>
</evidence>
<dbReference type="RefSeq" id="WP_135870128.1">
    <property type="nucleotide sequence ID" value="NZ_SRSC01000002.1"/>
</dbReference>
<dbReference type="PANTHER" id="PTHR31005">
    <property type="entry name" value="DUF4139 DOMAIN-CONTAINING PROTEIN"/>
    <property type="match status" value="1"/>
</dbReference>
<keyword evidence="1" id="KW-0175">Coiled coil</keyword>
<gene>
    <name evidence="5" type="ORF">E4633_10160</name>
</gene>
<keyword evidence="2" id="KW-0732">Signal</keyword>
<dbReference type="Pfam" id="PF13598">
    <property type="entry name" value="DUF4139"/>
    <property type="match status" value="1"/>
</dbReference>
<reference evidence="5 6" key="1">
    <citation type="submission" date="2019-04" db="EMBL/GenBank/DDBJ databases">
        <title>Geobacter oryzae sp. nov., ferric-reducing bacteria isolated from paddy soil.</title>
        <authorList>
            <person name="Xu Z."/>
            <person name="Masuda Y."/>
            <person name="Itoh H."/>
            <person name="Senoo K."/>
        </authorList>
    </citation>
    <scope>NUCLEOTIDE SEQUENCE [LARGE SCALE GENOMIC DNA]</scope>
    <source>
        <strain evidence="5 6">Red111</strain>
    </source>
</reference>
<evidence type="ECO:0000256" key="2">
    <source>
        <dbReference type="SAM" id="SignalP"/>
    </source>
</evidence>
<dbReference type="InterPro" id="IPR025554">
    <property type="entry name" value="DUF4140"/>
</dbReference>
<name>A0A4S1CH00_9BACT</name>
<dbReference type="NCBIfam" id="TIGR02231">
    <property type="entry name" value="mucoidy inhibitor MuiA family protein"/>
    <property type="match status" value="1"/>
</dbReference>
<dbReference type="AlphaFoldDB" id="A0A4S1CH00"/>
<proteinExistence type="predicted"/>
<sequence length="546" mass="60439">MHALRLFLTTLLLAWPLSLHAATGTLQAQSRITAVTVFSDRAQVTRQASVTLRPGMNLVNFDDMPQLMMEESLRAEGKGSGRARIAGISVKKVFLDRSHEKRVRELEDEIVQLTRKVESIEARRKALAAQKAFIDSIRVGYGERISKEIGAGKPITGELDQAMRFVGDNTGKIEEKIYDAEAEKRPLQDRIAALKKELEQNRADGMKEVRSVQVAIEAEREMKFDMEFSYLVPQATWIPTYDVRLAPDGKEAELVYRAQVWQMTGEDWPGVKLTLSTASPASGGGAPELFPWRVSFYEPPRPIPYLPRAKMEMAAPAYGAVPAAPAEDRMQQAEFSAAQVAQGQTSVQFQVVQPVDVTADGSHAQSMIATEKLPVTVGYETVPKLSPRVYLKSTVTNRTAYPLLAGEVNIFNDAVFVGKSQLKAVASGEDFDLYFGSDDQVKVKREVARVKKKGGLIADSSVTYHVDIELQNFKARPVPVGLKDQKPLPGNAEIAVKVEELSLKPVETKEDGTIIWKLELAPGEKRKVSYDIVIDYPKGRDLLGLE</sequence>
<organism evidence="5 6">
    <name type="scientific">Geomonas terrae</name>
    <dbReference type="NCBI Taxonomy" id="2562681"/>
    <lineage>
        <taxon>Bacteria</taxon>
        <taxon>Pseudomonadati</taxon>
        <taxon>Thermodesulfobacteriota</taxon>
        <taxon>Desulfuromonadia</taxon>
        <taxon>Geobacterales</taxon>
        <taxon>Geobacteraceae</taxon>
        <taxon>Geomonas</taxon>
    </lineage>
</organism>